<organism evidence="5 6">
    <name type="scientific">Nocardioides massiliensis</name>
    <dbReference type="NCBI Taxonomy" id="1325935"/>
    <lineage>
        <taxon>Bacteria</taxon>
        <taxon>Bacillati</taxon>
        <taxon>Actinomycetota</taxon>
        <taxon>Actinomycetes</taxon>
        <taxon>Propionibacteriales</taxon>
        <taxon>Nocardioidaceae</taxon>
        <taxon>Nocardioides</taxon>
    </lineage>
</organism>
<dbReference type="InterPro" id="IPR008628">
    <property type="entry name" value="GPP34-like"/>
</dbReference>
<dbReference type="PANTHER" id="PTHR12704">
    <property type="entry name" value="TRANS-GOLGI PROTEIN GMX33"/>
    <property type="match status" value="1"/>
</dbReference>
<name>A0ABT9NPI1_9ACTN</name>
<comment type="subcellular location">
    <subcellularLocation>
        <location evidence="1">Golgi apparatus membrane</location>
        <topology evidence="1">Peripheral membrane protein</topology>
        <orientation evidence="1">Cytoplasmic side</orientation>
    </subcellularLocation>
</comment>
<comment type="caution">
    <text evidence="5">The sequence shown here is derived from an EMBL/GenBank/DDBJ whole genome shotgun (WGS) entry which is preliminary data.</text>
</comment>
<dbReference type="EMBL" id="JAUSQM010000001">
    <property type="protein sequence ID" value="MDP9822327.1"/>
    <property type="molecule type" value="Genomic_DNA"/>
</dbReference>
<dbReference type="RefSeq" id="WP_068118531.1">
    <property type="nucleotide sequence ID" value="NZ_CCXJ01000140.1"/>
</dbReference>
<dbReference type="Proteomes" id="UP001240447">
    <property type="component" value="Unassembled WGS sequence"/>
</dbReference>
<sequence length="228" mass="23629">MTSAPHLIAEDLLLLLLDDETGKMAASTYEKSVLGGALLAELGLVRAVEVEKGAGVFGRQAVVVTADTAPSDPLLASALETVAEKPRSPGDLVDRLGKGLKARLTDRLVERGLLERRDGKVLGLFPTTTWPARDSAHEDAVRRQLQAALGGGVDPDERTATLVALLHAVDVVPKVLAVEGMRRGELKKRAKEIADGDWAAKAVKDAVAATTAAMTAAIAAGGAAASSS</sequence>
<keyword evidence="4" id="KW-0472">Membrane</keyword>
<evidence type="ECO:0000313" key="6">
    <source>
        <dbReference type="Proteomes" id="UP001240447"/>
    </source>
</evidence>
<evidence type="ECO:0000313" key="5">
    <source>
        <dbReference type="EMBL" id="MDP9822327.1"/>
    </source>
</evidence>
<accession>A0ABT9NPI1</accession>
<evidence type="ECO:0000256" key="2">
    <source>
        <dbReference type="ARBA" id="ARBA00023034"/>
    </source>
</evidence>
<protein>
    <recommendedName>
        <fullName evidence="7">GPP34 family phosphoprotein</fullName>
    </recommendedName>
</protein>
<reference evidence="5 6" key="1">
    <citation type="submission" date="2023-07" db="EMBL/GenBank/DDBJ databases">
        <title>Sequencing the genomes of 1000 actinobacteria strains.</title>
        <authorList>
            <person name="Klenk H.-P."/>
        </authorList>
    </citation>
    <scope>NUCLEOTIDE SEQUENCE [LARGE SCALE GENOMIC DNA]</scope>
    <source>
        <strain evidence="5 6">GD13</strain>
    </source>
</reference>
<dbReference type="Pfam" id="PF05719">
    <property type="entry name" value="GPP34"/>
    <property type="match status" value="1"/>
</dbReference>
<proteinExistence type="predicted"/>
<keyword evidence="3" id="KW-0446">Lipid-binding</keyword>
<dbReference type="InterPro" id="IPR038261">
    <property type="entry name" value="GPP34-like_sf"/>
</dbReference>
<evidence type="ECO:0000256" key="3">
    <source>
        <dbReference type="ARBA" id="ARBA00023121"/>
    </source>
</evidence>
<gene>
    <name evidence="5" type="ORF">J2S59_002136</name>
</gene>
<evidence type="ECO:0000256" key="1">
    <source>
        <dbReference type="ARBA" id="ARBA00004255"/>
    </source>
</evidence>
<evidence type="ECO:0000256" key="4">
    <source>
        <dbReference type="ARBA" id="ARBA00023136"/>
    </source>
</evidence>
<keyword evidence="2" id="KW-0333">Golgi apparatus</keyword>
<keyword evidence="6" id="KW-1185">Reference proteome</keyword>
<dbReference type="PANTHER" id="PTHR12704:SF2">
    <property type="entry name" value="GOLGI PHOSPHOPROTEIN 3 HOMOLOG SAURON"/>
    <property type="match status" value="1"/>
</dbReference>
<evidence type="ECO:0008006" key="7">
    <source>
        <dbReference type="Google" id="ProtNLM"/>
    </source>
</evidence>
<dbReference type="Gene3D" id="1.10.3630.10">
    <property type="entry name" value="yeast vps74-n-term truncation variant domain like"/>
    <property type="match status" value="1"/>
</dbReference>